<comment type="cofactor">
    <cofactor evidence="1">
        <name>Fe cation</name>
        <dbReference type="ChEBI" id="CHEBI:24875"/>
    </cofactor>
</comment>
<proteinExistence type="inferred from homology"/>
<reference evidence="7" key="1">
    <citation type="journal article" date="2021" name="PeerJ">
        <title>Extensive microbial diversity within the chicken gut microbiome revealed by metagenomics and culture.</title>
        <authorList>
            <person name="Gilroy R."/>
            <person name="Ravi A."/>
            <person name="Getino M."/>
            <person name="Pursley I."/>
            <person name="Horton D.L."/>
            <person name="Alikhan N.F."/>
            <person name="Baker D."/>
            <person name="Gharbi K."/>
            <person name="Hall N."/>
            <person name="Watson M."/>
            <person name="Adriaenssens E.M."/>
            <person name="Foster-Nyarko E."/>
            <person name="Jarju S."/>
            <person name="Secka A."/>
            <person name="Antonio M."/>
            <person name="Oren A."/>
            <person name="Chaudhuri R.R."/>
            <person name="La Ragione R."/>
            <person name="Hildebrand F."/>
            <person name="Pallen M.J."/>
        </authorList>
    </citation>
    <scope>NUCLEOTIDE SEQUENCE</scope>
    <source>
        <strain evidence="7">CHK160-9182</strain>
    </source>
</reference>
<reference evidence="7" key="2">
    <citation type="submission" date="2021-04" db="EMBL/GenBank/DDBJ databases">
        <authorList>
            <person name="Gilroy R."/>
        </authorList>
    </citation>
    <scope>NUCLEOTIDE SEQUENCE</scope>
    <source>
        <strain evidence="7">CHK160-9182</strain>
    </source>
</reference>
<dbReference type="InterPro" id="IPR039697">
    <property type="entry name" value="Alcohol_dehydrogenase_Fe"/>
</dbReference>
<dbReference type="PROSITE" id="PS00913">
    <property type="entry name" value="ADH_IRON_1"/>
    <property type="match status" value="1"/>
</dbReference>
<dbReference type="AlphaFoldDB" id="A0A9D1Q5V6"/>
<feature type="domain" description="Alcohol dehydrogenase iron-type/glycerol dehydrogenase GldA" evidence="5">
    <location>
        <begin position="10"/>
        <end position="175"/>
    </location>
</feature>
<comment type="similarity">
    <text evidence="2">Belongs to the iron-containing alcohol dehydrogenase family.</text>
</comment>
<dbReference type="Gene3D" id="1.20.1090.10">
    <property type="entry name" value="Dehydroquinate synthase-like - alpha domain"/>
    <property type="match status" value="1"/>
</dbReference>
<organism evidence="7 8">
    <name type="scientific">Candidatus Ignatzschineria merdigallinarum</name>
    <dbReference type="NCBI Taxonomy" id="2838621"/>
    <lineage>
        <taxon>Bacteria</taxon>
        <taxon>Pseudomonadati</taxon>
        <taxon>Pseudomonadota</taxon>
        <taxon>Gammaproteobacteria</taxon>
        <taxon>Cardiobacteriales</taxon>
        <taxon>Ignatzschineriaceae</taxon>
        <taxon>Ignatzschineria</taxon>
    </lineage>
</organism>
<evidence type="ECO:0000259" key="6">
    <source>
        <dbReference type="Pfam" id="PF25137"/>
    </source>
</evidence>
<evidence type="ECO:0000313" key="8">
    <source>
        <dbReference type="Proteomes" id="UP000823934"/>
    </source>
</evidence>
<keyword evidence="3" id="KW-0560">Oxidoreductase</keyword>
<dbReference type="InterPro" id="IPR056798">
    <property type="entry name" value="ADH_Fe_C"/>
</dbReference>
<evidence type="ECO:0000259" key="5">
    <source>
        <dbReference type="Pfam" id="PF00465"/>
    </source>
</evidence>
<keyword evidence="4" id="KW-0520">NAD</keyword>
<dbReference type="FunFam" id="3.40.50.1970:FF:000003">
    <property type="entry name" value="Alcohol dehydrogenase, iron-containing"/>
    <property type="match status" value="1"/>
</dbReference>
<dbReference type="Proteomes" id="UP000823934">
    <property type="component" value="Unassembled WGS sequence"/>
</dbReference>
<dbReference type="InterPro" id="IPR001670">
    <property type="entry name" value="ADH_Fe/GldA"/>
</dbReference>
<feature type="domain" description="Fe-containing alcohol dehydrogenase-like C-terminal" evidence="6">
    <location>
        <begin position="186"/>
        <end position="383"/>
    </location>
</feature>
<gene>
    <name evidence="7" type="ORF">H9889_07475</name>
</gene>
<evidence type="ECO:0000256" key="4">
    <source>
        <dbReference type="ARBA" id="ARBA00023027"/>
    </source>
</evidence>
<dbReference type="EMBL" id="DXHP01000168">
    <property type="protein sequence ID" value="HIW07147.1"/>
    <property type="molecule type" value="Genomic_DNA"/>
</dbReference>
<dbReference type="CDD" id="cd08551">
    <property type="entry name" value="Fe-ADH"/>
    <property type="match status" value="1"/>
</dbReference>
<comment type="caution">
    <text evidence="7">The sequence shown here is derived from an EMBL/GenBank/DDBJ whole genome shotgun (WGS) entry which is preliminary data.</text>
</comment>
<evidence type="ECO:0000256" key="2">
    <source>
        <dbReference type="ARBA" id="ARBA00007358"/>
    </source>
</evidence>
<dbReference type="PANTHER" id="PTHR11496">
    <property type="entry name" value="ALCOHOL DEHYDROGENASE"/>
    <property type="match status" value="1"/>
</dbReference>
<name>A0A9D1Q5V6_9GAMM</name>
<dbReference type="SUPFAM" id="SSF56796">
    <property type="entry name" value="Dehydroquinate synthase-like"/>
    <property type="match status" value="1"/>
</dbReference>
<evidence type="ECO:0000256" key="1">
    <source>
        <dbReference type="ARBA" id="ARBA00001962"/>
    </source>
</evidence>
<dbReference type="InterPro" id="IPR018211">
    <property type="entry name" value="ADH_Fe_CS"/>
</dbReference>
<dbReference type="PANTHER" id="PTHR11496:SF102">
    <property type="entry name" value="ALCOHOL DEHYDROGENASE 4"/>
    <property type="match status" value="1"/>
</dbReference>
<protein>
    <submittedName>
        <fullName evidence="7">Iron-containing alcohol dehydrogenase</fullName>
    </submittedName>
</protein>
<dbReference type="Pfam" id="PF00465">
    <property type="entry name" value="Fe-ADH"/>
    <property type="match status" value="1"/>
</dbReference>
<dbReference type="Gene3D" id="3.40.50.1970">
    <property type="match status" value="1"/>
</dbReference>
<sequence length="387" mass="41567">MISKTTLVPQTFHGWNACEKLADIVTQFTVSNILIIADPFLVSSGKISAITTPLANYNLSIFTDIEPEPSLALGEKLVTYARKTEADLVIGIGGGSALDLAKMAAVLATHEGDVADYLNLTGSKKLTHKGLPKIMIPTTSGTGSEVTNISVFSLESSKDVIANDYLLADIALLDPALTVSVPPRITAATGIDALTHAVEAYLSINADPISDQFALRAISLITQSLPIAYQDGENIQARIDMSYGSYLAGLSFFNAGVAGVHGMAYPLGGQFHISHGESNALLLPFVLEYIRESCEERLKEIAITMELEGSDFLSATDASKLTIAALKSLVKEVNIPASLQEFNIQESDLVSLTEDALKQKRLLARSPKKLEKDDIFKIYQAAWNGSF</sequence>
<dbReference type="FunFam" id="1.20.1090.10:FF:000001">
    <property type="entry name" value="Aldehyde-alcohol dehydrogenase"/>
    <property type="match status" value="1"/>
</dbReference>
<evidence type="ECO:0000313" key="7">
    <source>
        <dbReference type="EMBL" id="HIW07147.1"/>
    </source>
</evidence>
<evidence type="ECO:0000256" key="3">
    <source>
        <dbReference type="ARBA" id="ARBA00023002"/>
    </source>
</evidence>
<dbReference type="GO" id="GO:0004022">
    <property type="term" value="F:alcohol dehydrogenase (NAD+) activity"/>
    <property type="evidence" value="ECO:0007669"/>
    <property type="project" value="TreeGrafter"/>
</dbReference>
<dbReference type="GO" id="GO:0046872">
    <property type="term" value="F:metal ion binding"/>
    <property type="evidence" value="ECO:0007669"/>
    <property type="project" value="InterPro"/>
</dbReference>
<dbReference type="Pfam" id="PF25137">
    <property type="entry name" value="ADH_Fe_C"/>
    <property type="match status" value="1"/>
</dbReference>
<accession>A0A9D1Q5V6</accession>